<dbReference type="InterPro" id="IPR017871">
    <property type="entry name" value="ABC_transporter-like_CS"/>
</dbReference>
<dbReference type="RefSeq" id="WP_313793911.1">
    <property type="nucleotide sequence ID" value="NZ_CP102453.1"/>
</dbReference>
<keyword evidence="3" id="KW-0547">Nucleotide-binding</keyword>
<dbReference type="CDD" id="cd03254">
    <property type="entry name" value="ABCC_Glucan_exporter_like"/>
    <property type="match status" value="1"/>
</dbReference>
<dbReference type="EMBL" id="CP102453">
    <property type="protein sequence ID" value="UUX34408.1"/>
    <property type="molecule type" value="Genomic_DNA"/>
</dbReference>
<evidence type="ECO:0000256" key="7">
    <source>
        <dbReference type="SAM" id="Phobius"/>
    </source>
</evidence>
<protein>
    <submittedName>
        <fullName evidence="10">ABC transporter ATP-binding protein/permease</fullName>
    </submittedName>
</protein>
<dbReference type="SUPFAM" id="SSF52540">
    <property type="entry name" value="P-loop containing nucleoside triphosphate hydrolases"/>
    <property type="match status" value="1"/>
</dbReference>
<dbReference type="InterPro" id="IPR003593">
    <property type="entry name" value="AAA+_ATPase"/>
</dbReference>
<keyword evidence="2 7" id="KW-0812">Transmembrane</keyword>
<comment type="subcellular location">
    <subcellularLocation>
        <location evidence="1">Cell membrane</location>
        <topology evidence="1">Multi-pass membrane protein</topology>
    </subcellularLocation>
</comment>
<dbReference type="PROSITE" id="PS00211">
    <property type="entry name" value="ABC_TRANSPORTER_1"/>
    <property type="match status" value="1"/>
</dbReference>
<keyword evidence="4 10" id="KW-0067">ATP-binding</keyword>
<evidence type="ECO:0000313" key="11">
    <source>
        <dbReference type="Proteomes" id="UP001315967"/>
    </source>
</evidence>
<dbReference type="InterPro" id="IPR003439">
    <property type="entry name" value="ABC_transporter-like_ATP-bd"/>
</dbReference>
<evidence type="ECO:0000256" key="2">
    <source>
        <dbReference type="ARBA" id="ARBA00022692"/>
    </source>
</evidence>
<feature type="transmembrane region" description="Helical" evidence="7">
    <location>
        <begin position="21"/>
        <end position="48"/>
    </location>
</feature>
<dbReference type="InterPro" id="IPR011527">
    <property type="entry name" value="ABC1_TM_dom"/>
</dbReference>
<dbReference type="SUPFAM" id="SSF90123">
    <property type="entry name" value="ABC transporter transmembrane region"/>
    <property type="match status" value="1"/>
</dbReference>
<dbReference type="PANTHER" id="PTHR43394:SF1">
    <property type="entry name" value="ATP-BINDING CASSETTE SUB-FAMILY B MEMBER 10, MITOCHONDRIAL"/>
    <property type="match status" value="1"/>
</dbReference>
<keyword evidence="6 7" id="KW-0472">Membrane</keyword>
<feature type="transmembrane region" description="Helical" evidence="7">
    <location>
        <begin position="68"/>
        <end position="89"/>
    </location>
</feature>
<dbReference type="Gene3D" id="1.20.1560.10">
    <property type="entry name" value="ABC transporter type 1, transmembrane domain"/>
    <property type="match status" value="1"/>
</dbReference>
<dbReference type="Proteomes" id="UP001315967">
    <property type="component" value="Chromosome"/>
</dbReference>
<organism evidence="10 11">
    <name type="scientific">Fundicoccus culcitae</name>
    <dbReference type="NCBI Taxonomy" id="2969821"/>
    <lineage>
        <taxon>Bacteria</taxon>
        <taxon>Bacillati</taxon>
        <taxon>Bacillota</taxon>
        <taxon>Bacilli</taxon>
        <taxon>Lactobacillales</taxon>
        <taxon>Aerococcaceae</taxon>
        <taxon>Fundicoccus</taxon>
    </lineage>
</organism>
<evidence type="ECO:0000259" key="9">
    <source>
        <dbReference type="PROSITE" id="PS50929"/>
    </source>
</evidence>
<keyword evidence="5 7" id="KW-1133">Transmembrane helix</keyword>
<reference evidence="10 11" key="1">
    <citation type="submission" date="2022-08" db="EMBL/GenBank/DDBJ databases">
        <title>Aerococcaceae sp. nov isolated from spoiled eye mask.</title>
        <authorList>
            <person name="Zhou G."/>
            <person name="Xie X.-B."/>
            <person name="Shi Q.-S."/>
            <person name="Wang Y.-S."/>
            <person name="Wen X."/>
            <person name="Peng H."/>
            <person name="Yang X.-J."/>
            <person name="Tao H.-B."/>
            <person name="Huang X.-M."/>
        </authorList>
    </citation>
    <scope>NUCLEOTIDE SEQUENCE [LARGE SCALE GENOMIC DNA]</scope>
    <source>
        <strain evidence="11">DM20194951</strain>
    </source>
</reference>
<accession>A0ABY5P7M6</accession>
<name>A0ABY5P7M6_9LACT</name>
<feature type="domain" description="ABC transmembrane type-1" evidence="9">
    <location>
        <begin position="29"/>
        <end position="314"/>
    </location>
</feature>
<dbReference type="Pfam" id="PF00005">
    <property type="entry name" value="ABC_tran"/>
    <property type="match status" value="1"/>
</dbReference>
<dbReference type="PROSITE" id="PS50929">
    <property type="entry name" value="ABC_TM1F"/>
    <property type="match status" value="1"/>
</dbReference>
<dbReference type="GO" id="GO:0005524">
    <property type="term" value="F:ATP binding"/>
    <property type="evidence" value="ECO:0007669"/>
    <property type="project" value="UniProtKB-KW"/>
</dbReference>
<feature type="domain" description="ABC transporter" evidence="8">
    <location>
        <begin position="348"/>
        <end position="582"/>
    </location>
</feature>
<dbReference type="InterPro" id="IPR039421">
    <property type="entry name" value="Type_1_exporter"/>
</dbReference>
<gene>
    <name evidence="10" type="ORF">NRE15_01810</name>
</gene>
<keyword evidence="11" id="KW-1185">Reference proteome</keyword>
<dbReference type="PROSITE" id="PS50893">
    <property type="entry name" value="ABC_TRANSPORTER_2"/>
    <property type="match status" value="1"/>
</dbReference>
<dbReference type="CDD" id="cd18547">
    <property type="entry name" value="ABC_6TM_Tm288_like"/>
    <property type="match status" value="1"/>
</dbReference>
<dbReference type="InterPro" id="IPR027417">
    <property type="entry name" value="P-loop_NTPase"/>
</dbReference>
<proteinExistence type="predicted"/>
<evidence type="ECO:0000256" key="1">
    <source>
        <dbReference type="ARBA" id="ARBA00004651"/>
    </source>
</evidence>
<evidence type="ECO:0000256" key="3">
    <source>
        <dbReference type="ARBA" id="ARBA00022741"/>
    </source>
</evidence>
<evidence type="ECO:0000256" key="5">
    <source>
        <dbReference type="ARBA" id="ARBA00022989"/>
    </source>
</evidence>
<evidence type="ECO:0000259" key="8">
    <source>
        <dbReference type="PROSITE" id="PS50893"/>
    </source>
</evidence>
<dbReference type="PANTHER" id="PTHR43394">
    <property type="entry name" value="ATP-DEPENDENT PERMEASE MDL1, MITOCHONDRIAL"/>
    <property type="match status" value="1"/>
</dbReference>
<dbReference type="Gene3D" id="3.40.50.300">
    <property type="entry name" value="P-loop containing nucleotide triphosphate hydrolases"/>
    <property type="match status" value="1"/>
</dbReference>
<evidence type="ECO:0000313" key="10">
    <source>
        <dbReference type="EMBL" id="UUX34408.1"/>
    </source>
</evidence>
<evidence type="ECO:0000256" key="6">
    <source>
        <dbReference type="ARBA" id="ARBA00023136"/>
    </source>
</evidence>
<dbReference type="Pfam" id="PF00664">
    <property type="entry name" value="ABC_membrane"/>
    <property type="match status" value="1"/>
</dbReference>
<dbReference type="SMART" id="SM00382">
    <property type="entry name" value="AAA"/>
    <property type="match status" value="1"/>
</dbReference>
<evidence type="ECO:0000256" key="4">
    <source>
        <dbReference type="ARBA" id="ARBA00022840"/>
    </source>
</evidence>
<sequence>MRNSPKKLNRLHLLKRLWSYLFHYKWMLLTAILLNIASNLFLLVGPLLSGYAIDAIQLGVGQVQFERVFLLCFYMLVFYLMSSILEYIMSVLMTRLTQKTVRNMRSDLFTKLTRLPVGYFDTHAVGDILSRITYDIDTINTSLSSDFIQVLSSIITIVGSVIMMILISPNLMLVFVVTIPMSILLTKYMTDKFQPLFRQRSAKLGELNGFVEENISGQQTIKVYHQEVTMIESFDALNKQAVDAYYQSEYYGSMVGPSVTFINNLSLSLISVYGAFLYLWGNITLGNLSSFVLYSRRFSGPINEISNIFGELQSAFAAAERVFQLLDEAEEVADIDGAYVFKDVKGDVDFENVTFAYTDEKPIIKHLSLSVKAGDTIAIVGPTGAGKTTLINLLMRFYDPQSGIIRLDGIDIKTATRSSLRLAYAMVLQDTWLFKGTIYDNLTYGSEDASQADVEAAAKAAMIHSYIMSLPQGYQTMIDEDGQSISQGQKQLLTIARAMLLDAQLLILDEATSNVDTTTELKIQEAMNRLMKGKTSFVIAHRLSTIQHADNILVVNHGEIVEQGTHEELLAADGLYNTLYHSQFDKS</sequence>
<dbReference type="InterPro" id="IPR036640">
    <property type="entry name" value="ABC1_TM_sf"/>
</dbReference>